<keyword evidence="4" id="KW-0411">Iron-sulfur</keyword>
<dbReference type="InterPro" id="IPR050067">
    <property type="entry name" value="IPM_dehydratase_rel_enz"/>
</dbReference>
<sequence length="416" mass="45377">MRQTIAEKIFSRVAGREVSASTEAVFSPDLITAYDYPGYIDKYEQQMIELGVERVKHPERFVLFIDHLYPAGTPKAQQVHEITRRFAKRYGFKLHEGDGIGHQVISEKGYIRPGMFVTHFDGHISTIGALGALGIGIRNSMIEAFATEEVALVVPGSVRVNFTGSLQRGVTSRDVFHWIVRQIGPDGCRQAVIEYGGEGLKSMEMDERFTLCNLAMFLGGVSAVMETDEQTDTYLKQTTGESHPPMAPDPGARYEKEVTVNLSEVEPILVAPPSPANTIAISEAVGTRIDSGYIGSCASGRIKDFQQAVEILEGRHVAEFFRLNAVPTTTRIQAQMSELGLTPKLIAAGAQVHVSTCDFCIGQMGALTDGERSVSTGTLNIPGRMGSNRAEIYTASPYTIAATAIHGKIVDPRTMF</sequence>
<dbReference type="GO" id="GO:0046872">
    <property type="term" value="F:metal ion binding"/>
    <property type="evidence" value="ECO:0007669"/>
    <property type="project" value="UniProtKB-KW"/>
</dbReference>
<dbReference type="RefSeq" id="WP_136550212.1">
    <property type="nucleotide sequence ID" value="NZ_CP031093.1"/>
</dbReference>
<dbReference type="Pfam" id="PF00330">
    <property type="entry name" value="Aconitase"/>
    <property type="match status" value="1"/>
</dbReference>
<dbReference type="PANTHER" id="PTHR43822:SF2">
    <property type="entry name" value="HOMOACONITASE, MITOCHONDRIAL"/>
    <property type="match status" value="1"/>
</dbReference>
<proteinExistence type="predicted"/>
<gene>
    <name evidence="7" type="ORF">soil367_17085</name>
</gene>
<dbReference type="OrthoDB" id="9764318at2"/>
<keyword evidence="3" id="KW-0408">Iron</keyword>
<dbReference type="SUPFAM" id="SSF53732">
    <property type="entry name" value="Aconitase iron-sulfur domain"/>
    <property type="match status" value="1"/>
</dbReference>
<dbReference type="GO" id="GO:0051536">
    <property type="term" value="F:iron-sulfur cluster binding"/>
    <property type="evidence" value="ECO:0007669"/>
    <property type="project" value="UniProtKB-KW"/>
</dbReference>
<accession>A0A4P7XK61</accession>
<protein>
    <submittedName>
        <fullName evidence="7">3-isopropylmalate dehydratase</fullName>
    </submittedName>
</protein>
<keyword evidence="2" id="KW-0479">Metal-binding</keyword>
<evidence type="ECO:0000256" key="1">
    <source>
        <dbReference type="ARBA" id="ARBA00011271"/>
    </source>
</evidence>
<evidence type="ECO:0000256" key="3">
    <source>
        <dbReference type="ARBA" id="ARBA00023004"/>
    </source>
</evidence>
<dbReference type="EMBL" id="CP031093">
    <property type="protein sequence ID" value="QCF27501.1"/>
    <property type="molecule type" value="Genomic_DNA"/>
</dbReference>
<dbReference type="AlphaFoldDB" id="A0A4P7XK61"/>
<name>A0A4P7XK61_9ALTE</name>
<dbReference type="InterPro" id="IPR036008">
    <property type="entry name" value="Aconitase_4Fe-4S_dom"/>
</dbReference>
<reference evidence="7 8" key="1">
    <citation type="submission" date="2018-07" db="EMBL/GenBank/DDBJ databases">
        <title>Marsedoiliclastica nanhaica gen. nov. sp. nov., a novel marine hydrocarbonoclastic bacterium isolated from an in-situ enriched hydrocarbon-degrading consortium in deep-sea sediment.</title>
        <authorList>
            <person name="Dong C."/>
            <person name="Ma T."/>
            <person name="Liu R."/>
            <person name="Shao Z."/>
        </authorList>
    </citation>
    <scope>NUCLEOTIDE SEQUENCE [LARGE SCALE GENOMIC DNA]</scope>
    <source>
        <strain evidence="8">soil36-7</strain>
    </source>
</reference>
<evidence type="ECO:0000256" key="5">
    <source>
        <dbReference type="ARBA" id="ARBA00023239"/>
    </source>
</evidence>
<dbReference type="KEGG" id="hmi:soil367_17085"/>
<dbReference type="GO" id="GO:0016829">
    <property type="term" value="F:lyase activity"/>
    <property type="evidence" value="ECO:0007669"/>
    <property type="project" value="UniProtKB-KW"/>
</dbReference>
<keyword evidence="8" id="KW-1185">Reference proteome</keyword>
<evidence type="ECO:0000313" key="8">
    <source>
        <dbReference type="Proteomes" id="UP000298049"/>
    </source>
</evidence>
<evidence type="ECO:0000259" key="6">
    <source>
        <dbReference type="Pfam" id="PF00330"/>
    </source>
</evidence>
<dbReference type="InterPro" id="IPR015931">
    <property type="entry name" value="Acnase/IPM_dHydase_lsu_aba_1/3"/>
</dbReference>
<dbReference type="InterPro" id="IPR001030">
    <property type="entry name" value="Acoase/IPM_deHydtase_lsu_aba"/>
</dbReference>
<dbReference type="Proteomes" id="UP000298049">
    <property type="component" value="Chromosome"/>
</dbReference>
<dbReference type="PRINTS" id="PR00415">
    <property type="entry name" value="ACONITASE"/>
</dbReference>
<evidence type="ECO:0000313" key="7">
    <source>
        <dbReference type="EMBL" id="QCF27501.1"/>
    </source>
</evidence>
<evidence type="ECO:0000256" key="4">
    <source>
        <dbReference type="ARBA" id="ARBA00023014"/>
    </source>
</evidence>
<feature type="domain" description="Aconitase/3-isopropylmalate dehydratase large subunit alpha/beta/alpha" evidence="6">
    <location>
        <begin position="77"/>
        <end position="407"/>
    </location>
</feature>
<keyword evidence="5" id="KW-0456">Lyase</keyword>
<dbReference type="Gene3D" id="3.30.499.10">
    <property type="entry name" value="Aconitase, domain 3"/>
    <property type="match status" value="2"/>
</dbReference>
<evidence type="ECO:0000256" key="2">
    <source>
        <dbReference type="ARBA" id="ARBA00022723"/>
    </source>
</evidence>
<organism evidence="7 8">
    <name type="scientific">Hydrocarboniclastica marina</name>
    <dbReference type="NCBI Taxonomy" id="2259620"/>
    <lineage>
        <taxon>Bacteria</taxon>
        <taxon>Pseudomonadati</taxon>
        <taxon>Pseudomonadota</taxon>
        <taxon>Gammaproteobacteria</taxon>
        <taxon>Alteromonadales</taxon>
        <taxon>Alteromonadaceae</taxon>
        <taxon>Hydrocarboniclastica</taxon>
    </lineage>
</organism>
<dbReference type="PANTHER" id="PTHR43822">
    <property type="entry name" value="HOMOACONITASE, MITOCHONDRIAL-RELATED"/>
    <property type="match status" value="1"/>
</dbReference>
<comment type="subunit">
    <text evidence="1">Heterodimer of LeuC and LeuD.</text>
</comment>
<dbReference type="GO" id="GO:0043436">
    <property type="term" value="P:oxoacid metabolic process"/>
    <property type="evidence" value="ECO:0007669"/>
    <property type="project" value="UniProtKB-ARBA"/>
</dbReference>